<protein>
    <recommendedName>
        <fullName evidence="3">GATA-type domain-containing protein</fullName>
    </recommendedName>
</protein>
<feature type="region of interest" description="Disordered" evidence="2">
    <location>
        <begin position="677"/>
        <end position="701"/>
    </location>
</feature>
<dbReference type="Pfam" id="PF00320">
    <property type="entry name" value="GATA"/>
    <property type="match status" value="1"/>
</dbReference>
<keyword evidence="5" id="KW-1185">Reference proteome</keyword>
<evidence type="ECO:0000313" key="4">
    <source>
        <dbReference type="EMBL" id="GJJ74348.1"/>
    </source>
</evidence>
<dbReference type="PANTHER" id="PTHR36721:SF1">
    <property type="entry name" value="OS04G0446401 PROTEIN"/>
    <property type="match status" value="1"/>
</dbReference>
<keyword evidence="1" id="KW-0862">Zinc</keyword>
<dbReference type="SUPFAM" id="SSF57716">
    <property type="entry name" value="Glucocorticoid receptor-like (DNA-binding domain)"/>
    <property type="match status" value="1"/>
</dbReference>
<feature type="compositionally biased region" description="Basic and acidic residues" evidence="2">
    <location>
        <begin position="420"/>
        <end position="432"/>
    </location>
</feature>
<keyword evidence="1" id="KW-0863">Zinc-finger</keyword>
<dbReference type="Gene3D" id="3.30.50.10">
    <property type="entry name" value="Erythroid Transcription Factor GATA-1, subunit A"/>
    <property type="match status" value="1"/>
</dbReference>
<feature type="region of interest" description="Disordered" evidence="2">
    <location>
        <begin position="781"/>
        <end position="932"/>
    </location>
</feature>
<dbReference type="SMART" id="SM00401">
    <property type="entry name" value="ZnF_GATA"/>
    <property type="match status" value="1"/>
</dbReference>
<feature type="compositionally biased region" description="Low complexity" evidence="2">
    <location>
        <begin position="964"/>
        <end position="974"/>
    </location>
</feature>
<dbReference type="InterPro" id="IPR013088">
    <property type="entry name" value="Znf_NHR/GATA"/>
</dbReference>
<accession>A0A9P3LXQ5</accession>
<dbReference type="PROSITE" id="PS00344">
    <property type="entry name" value="GATA_ZN_FINGER_1"/>
    <property type="match status" value="1"/>
</dbReference>
<sequence>MDHYPSLQTRPSPSPGPAHWARSPNVSHTAETDRHSHHNHSPHHRHQPPPGQHRHQHQQYQHQQYQQQQPHFPGSPQQQQQQQFYRQQQQQQHPYHRQPHPSPAPPPLPSSSSASSSVHHPPSSPQSSSYPSNALPHPKAHHAHAHADKDPWDQNVIADRMDIDHTSDLTSEPWRSEPASSSPSKSMASYSAAATATIATAQSDPSSASKAAPGLINSPTNGHFALPRADAGPYTHSYPRYNHDPHRPSLARPDDALKGGLDNRGEGAKAVATRDVTGVRSGTGANTSTSTGAGLRAPQSGMQIGAGTSSLGDAGAIPTSAGARTWAAPPAELPILPEEGLAVLSSIAQLHPFRPSDKDRACYQDQDQGHDPRYDQKVQGRRQGPWSSIEKSGLDYQLHEDRPQARGYRPNSPTSNEMAYDQHSRQNHEEWSQKSQSYCHNSPPRRRSSSGQHSLEHVPLKGSDDNRVDFRSRQQQYQQEQQQQEHRPQYFHHRSQTPTQHRPLDEPIRVHTPIESPHHMSRRTSYSQQLVKKKSAHTMADSGASTQDSSYDSSPEVDDRKMQDQDMELYDGVSRSAMHERFKFGTDMPNTVDLKAAIESCDALCKFALHYANQSAGEALHQQQSRQDHAILDRRGSENGVWKEEEASSEPILDPNEFANLQMIRNMNTSMLIGLQKEGKDTEQGPDSKSEQRLQFGEGPPTHEMVHELAKAATSIFQLAIRIKSWVNMTPEQRKLDEEITIIRGKRCLMMDGALSVPTLDRHGNIQKDWAIVPASSSVSKTFHERQREMEQRQSQPIIPVQSVPQQSKGKSIDSVTKGHREASQMQHLSNGHLHGDNNPQDEKRGFNPGSEHQEGRHRGSQPSNSGAAPKAQGKGKGKDTQAGKNQTGKPKDESHQKYRKRAKRTQPPGRCLSCDSSDTPEWRRGPDGARTLCNACGLHYAKLLKRQGEHARLEYPFLPGAGSSSNSSRSPSSHMGQLQAIRFPLRRPQTSSTTAGGSGSSASGSTEGSVDRDGSRSESAPFASPGAAAETETQARSPTQEVGQNARSSMSISTQGLPPHTVQAPISPNSEEDPAFKDSSDMKSEP</sequence>
<feature type="compositionally biased region" description="Low complexity" evidence="2">
    <location>
        <begin position="282"/>
        <end position="294"/>
    </location>
</feature>
<feature type="domain" description="GATA-type" evidence="3">
    <location>
        <begin position="906"/>
        <end position="941"/>
    </location>
</feature>
<feature type="compositionally biased region" description="Basic and acidic residues" evidence="2">
    <location>
        <begin position="677"/>
        <end position="692"/>
    </location>
</feature>
<evidence type="ECO:0000256" key="1">
    <source>
        <dbReference type="PROSITE-ProRule" id="PRU00094"/>
    </source>
</evidence>
<dbReference type="EMBL" id="BQFW01000009">
    <property type="protein sequence ID" value="GJJ74348.1"/>
    <property type="molecule type" value="Genomic_DNA"/>
</dbReference>
<feature type="compositionally biased region" description="Low complexity" evidence="2">
    <location>
        <begin position="179"/>
        <end position="203"/>
    </location>
</feature>
<feature type="compositionally biased region" description="Polar residues" evidence="2">
    <location>
        <begin position="543"/>
        <end position="553"/>
    </location>
</feature>
<evidence type="ECO:0000256" key="2">
    <source>
        <dbReference type="SAM" id="MobiDB-lite"/>
    </source>
</evidence>
<feature type="compositionally biased region" description="Basic and acidic residues" evidence="2">
    <location>
        <begin position="1075"/>
        <end position="1087"/>
    </location>
</feature>
<dbReference type="AlphaFoldDB" id="A0A9P3LXQ5"/>
<comment type="caution">
    <text evidence="4">The sequence shown here is derived from an EMBL/GenBank/DDBJ whole genome shotgun (WGS) entry which is preliminary data.</text>
</comment>
<organism evidence="4 5">
    <name type="scientific">Entomortierella parvispora</name>
    <dbReference type="NCBI Taxonomy" id="205924"/>
    <lineage>
        <taxon>Eukaryota</taxon>
        <taxon>Fungi</taxon>
        <taxon>Fungi incertae sedis</taxon>
        <taxon>Mucoromycota</taxon>
        <taxon>Mortierellomycotina</taxon>
        <taxon>Mortierellomycetes</taxon>
        <taxon>Mortierellales</taxon>
        <taxon>Mortierellaceae</taxon>
        <taxon>Entomortierella</taxon>
    </lineage>
</organism>
<feature type="compositionally biased region" description="Basic and acidic residues" evidence="2">
    <location>
        <begin position="454"/>
        <end position="472"/>
    </location>
</feature>
<feature type="region of interest" description="Disordered" evidence="2">
    <location>
        <begin position="957"/>
        <end position="1087"/>
    </location>
</feature>
<dbReference type="GO" id="GO:0006355">
    <property type="term" value="P:regulation of DNA-templated transcription"/>
    <property type="evidence" value="ECO:0007669"/>
    <property type="project" value="InterPro"/>
</dbReference>
<reference evidence="4" key="2">
    <citation type="journal article" date="2022" name="Microbiol. Resour. Announc.">
        <title>Whole-Genome Sequence of Entomortierella parvispora E1425, a Mucoromycotan Fungus Associated with Burkholderiaceae-Related Endosymbiotic Bacteria.</title>
        <authorList>
            <person name="Herlambang A."/>
            <person name="Guo Y."/>
            <person name="Takashima Y."/>
            <person name="Narisawa K."/>
            <person name="Ohta H."/>
            <person name="Nishizawa T."/>
        </authorList>
    </citation>
    <scope>NUCLEOTIDE SEQUENCE</scope>
    <source>
        <strain evidence="4">E1425</strain>
    </source>
</reference>
<feature type="compositionally biased region" description="Basic residues" evidence="2">
    <location>
        <begin position="35"/>
        <end position="57"/>
    </location>
</feature>
<feature type="compositionally biased region" description="Low complexity" evidence="2">
    <location>
        <begin position="110"/>
        <end position="132"/>
    </location>
</feature>
<feature type="compositionally biased region" description="Polar residues" evidence="2">
    <location>
        <begin position="1"/>
        <end position="11"/>
    </location>
</feature>
<name>A0A9P3LXQ5_9FUNG</name>
<feature type="compositionally biased region" description="Polar residues" evidence="2">
    <location>
        <begin position="300"/>
        <end position="311"/>
    </location>
</feature>
<feature type="compositionally biased region" description="Basic and acidic residues" evidence="2">
    <location>
        <begin position="841"/>
        <end position="858"/>
    </location>
</feature>
<feature type="compositionally biased region" description="Basic and acidic residues" evidence="2">
    <location>
        <begin position="782"/>
        <end position="792"/>
    </location>
</feature>
<proteinExistence type="predicted"/>
<feature type="compositionally biased region" description="Low complexity" evidence="2">
    <location>
        <begin position="793"/>
        <end position="808"/>
    </location>
</feature>
<gene>
    <name evidence="4" type="ORF">EMPS_06706</name>
</gene>
<dbReference type="PROSITE" id="PS50114">
    <property type="entry name" value="GATA_ZN_FINGER_2"/>
    <property type="match status" value="1"/>
</dbReference>
<feature type="region of interest" description="Disordered" evidence="2">
    <location>
        <begin position="1"/>
        <end position="318"/>
    </location>
</feature>
<dbReference type="Proteomes" id="UP000827284">
    <property type="component" value="Unassembled WGS sequence"/>
</dbReference>
<feature type="compositionally biased region" description="Basic and acidic residues" evidence="2">
    <location>
        <begin position="241"/>
        <end position="267"/>
    </location>
</feature>
<dbReference type="GO" id="GO:0008270">
    <property type="term" value="F:zinc ion binding"/>
    <property type="evidence" value="ECO:0007669"/>
    <property type="project" value="UniProtKB-KW"/>
</dbReference>
<feature type="compositionally biased region" description="Polar residues" evidence="2">
    <location>
        <begin position="1032"/>
        <end position="1057"/>
    </location>
</feature>
<feature type="region of interest" description="Disordered" evidence="2">
    <location>
        <begin position="353"/>
        <end position="561"/>
    </location>
</feature>
<feature type="compositionally biased region" description="Low complexity" evidence="2">
    <location>
        <begin position="991"/>
        <end position="1009"/>
    </location>
</feature>
<reference evidence="4" key="1">
    <citation type="submission" date="2021-11" db="EMBL/GenBank/DDBJ databases">
        <authorList>
            <person name="Herlambang A."/>
            <person name="Guo Y."/>
            <person name="Takashima Y."/>
            <person name="Nishizawa T."/>
        </authorList>
    </citation>
    <scope>NUCLEOTIDE SEQUENCE</scope>
    <source>
        <strain evidence="4">E1425</strain>
    </source>
</reference>
<dbReference type="CDD" id="cd00202">
    <property type="entry name" value="ZnF_GATA"/>
    <property type="match status" value="1"/>
</dbReference>
<dbReference type="OrthoDB" id="2162994at2759"/>
<dbReference type="PANTHER" id="PTHR36721">
    <property type="entry name" value="PROLINE-RICH FAMILY PROTEIN"/>
    <property type="match status" value="1"/>
</dbReference>
<dbReference type="GO" id="GO:0043565">
    <property type="term" value="F:sequence-specific DNA binding"/>
    <property type="evidence" value="ECO:0007669"/>
    <property type="project" value="InterPro"/>
</dbReference>
<evidence type="ECO:0000259" key="3">
    <source>
        <dbReference type="PROSITE" id="PS50114"/>
    </source>
</evidence>
<dbReference type="InterPro" id="IPR000679">
    <property type="entry name" value="Znf_GATA"/>
</dbReference>
<keyword evidence="1" id="KW-0479">Metal-binding</keyword>
<feature type="compositionally biased region" description="Pro residues" evidence="2">
    <location>
        <begin position="100"/>
        <end position="109"/>
    </location>
</feature>
<evidence type="ECO:0000313" key="5">
    <source>
        <dbReference type="Proteomes" id="UP000827284"/>
    </source>
</evidence>
<feature type="compositionally biased region" description="Low complexity" evidence="2">
    <location>
        <begin position="58"/>
        <end position="93"/>
    </location>
</feature>
<feature type="compositionally biased region" description="Basic and acidic residues" evidence="2">
    <location>
        <begin position="354"/>
        <end position="378"/>
    </location>
</feature>